<dbReference type="RefSeq" id="XP_007316667.1">
    <property type="nucleotide sequence ID" value="XM_007316605.1"/>
</dbReference>
<dbReference type="HOGENOM" id="CLU_1272938_0_0_1"/>
<dbReference type="Pfam" id="PF12937">
    <property type="entry name" value="F-box-like"/>
    <property type="match status" value="1"/>
</dbReference>
<keyword evidence="1" id="KW-0812">Transmembrane</keyword>
<reference evidence="3" key="1">
    <citation type="submission" date="2011-04" db="EMBL/GenBank/DDBJ databases">
        <title>Evolution of plant cell wall degrading machinery underlies the functional diversity of forest fungi.</title>
        <authorList>
            <consortium name="US DOE Joint Genome Institute (JGI-PGF)"/>
            <person name="Eastwood D.C."/>
            <person name="Floudas D."/>
            <person name="Binder M."/>
            <person name="Majcherczyk A."/>
            <person name="Schneider P."/>
            <person name="Aerts A."/>
            <person name="Asiegbu F.O."/>
            <person name="Baker S.E."/>
            <person name="Barry K."/>
            <person name="Bendiksby M."/>
            <person name="Blumentritt M."/>
            <person name="Coutinho P.M."/>
            <person name="Cullen D."/>
            <person name="Cullen D."/>
            <person name="Gathman A."/>
            <person name="Goodell B."/>
            <person name="Henrissat B."/>
            <person name="Ihrmark K."/>
            <person name="Kauserud H."/>
            <person name="Kohler A."/>
            <person name="LaButti K."/>
            <person name="Lapidus A."/>
            <person name="Lavin J.L."/>
            <person name="Lee Y.-H."/>
            <person name="Lindquist E."/>
            <person name="Lilly W."/>
            <person name="Lucas S."/>
            <person name="Morin E."/>
            <person name="Murat C."/>
            <person name="Oguiza J.A."/>
            <person name="Park J."/>
            <person name="Pisabarro A.G."/>
            <person name="Riley R."/>
            <person name="Rosling A."/>
            <person name="Salamov A."/>
            <person name="Schmidt O."/>
            <person name="Schmutz J."/>
            <person name="Skrede I."/>
            <person name="Stenlid J."/>
            <person name="Wiebenga A."/>
            <person name="Xie X."/>
            <person name="Kues U."/>
            <person name="Hibbett D.S."/>
            <person name="Hoffmeister D."/>
            <person name="Hogberg N."/>
            <person name="Martin F."/>
            <person name="Grigoriev I.V."/>
            <person name="Watkinson S.C."/>
        </authorList>
    </citation>
    <scope>NUCLEOTIDE SEQUENCE</scope>
    <source>
        <strain evidence="3">S7.9</strain>
    </source>
</reference>
<feature type="domain" description="F-box" evidence="2">
    <location>
        <begin position="21"/>
        <end position="71"/>
    </location>
</feature>
<dbReference type="OrthoDB" id="3181259at2759"/>
<name>F8NQ15_SERL9</name>
<organism>
    <name type="scientific">Serpula lacrymans var. lacrymans (strain S7.9)</name>
    <name type="common">Dry rot fungus</name>
    <dbReference type="NCBI Taxonomy" id="578457"/>
    <lineage>
        <taxon>Eukaryota</taxon>
        <taxon>Fungi</taxon>
        <taxon>Dikarya</taxon>
        <taxon>Basidiomycota</taxon>
        <taxon>Agaricomycotina</taxon>
        <taxon>Agaricomycetes</taxon>
        <taxon>Agaricomycetidae</taxon>
        <taxon>Boletales</taxon>
        <taxon>Coniophorineae</taxon>
        <taxon>Serpulaceae</taxon>
        <taxon>Serpula</taxon>
    </lineage>
</organism>
<proteinExistence type="predicted"/>
<feature type="transmembrane region" description="Helical" evidence="1">
    <location>
        <begin position="20"/>
        <end position="41"/>
    </location>
</feature>
<keyword evidence="1" id="KW-1133">Transmembrane helix</keyword>
<dbReference type="AlphaFoldDB" id="F8NQ15"/>
<dbReference type="GeneID" id="18810234"/>
<evidence type="ECO:0000259" key="2">
    <source>
        <dbReference type="PROSITE" id="PS50181"/>
    </source>
</evidence>
<keyword evidence="1" id="KW-0472">Membrane</keyword>
<evidence type="ECO:0000256" key="1">
    <source>
        <dbReference type="SAM" id="Phobius"/>
    </source>
</evidence>
<dbReference type="InterPro" id="IPR036047">
    <property type="entry name" value="F-box-like_dom_sf"/>
</dbReference>
<dbReference type="PROSITE" id="PS50181">
    <property type="entry name" value="FBOX"/>
    <property type="match status" value="1"/>
</dbReference>
<dbReference type="SUPFAM" id="SSF81383">
    <property type="entry name" value="F-box domain"/>
    <property type="match status" value="1"/>
</dbReference>
<dbReference type="EMBL" id="GL945432">
    <property type="protein sequence ID" value="EGO26494.1"/>
    <property type="molecule type" value="Genomic_DNA"/>
</dbReference>
<dbReference type="KEGG" id="sla:SERLADRAFT_368063"/>
<dbReference type="Gene3D" id="1.20.1280.50">
    <property type="match status" value="1"/>
</dbReference>
<dbReference type="InterPro" id="IPR001810">
    <property type="entry name" value="F-box_dom"/>
</dbReference>
<dbReference type="Proteomes" id="UP000008064">
    <property type="component" value="Unassembled WGS sequence"/>
</dbReference>
<accession>F8NQ15</accession>
<sequence>MHVESNELYDLQISRRRPIVRSYIAILPTELLVPIFAYASYASNDIEFKLALVCRRWRHIVLHTPSIWTKLRISESTSIDKARIYIQRSENMPLYLDVDITSRNCYTYADGRHGLVQYSKRQEIVELLLSCTDRWKHLSLTVWDDCADYTNPSAGGVASVILTNFVDIYYSSSHPSASSNAALLCSLILGCVKLALTSVVSLLPLLRSHFYPSKHLS</sequence>
<gene>
    <name evidence="3" type="ORF">SERLADRAFT_368063</name>
</gene>
<evidence type="ECO:0000313" key="3">
    <source>
        <dbReference type="EMBL" id="EGO26494.1"/>
    </source>
</evidence>
<protein>
    <recommendedName>
        <fullName evidence="2">F-box domain-containing protein</fullName>
    </recommendedName>
</protein>